<keyword evidence="1" id="KW-0677">Repeat</keyword>
<evidence type="ECO:0000313" key="5">
    <source>
        <dbReference type="Proteomes" id="UP001295423"/>
    </source>
</evidence>
<dbReference type="Proteomes" id="UP001295423">
    <property type="component" value="Unassembled WGS sequence"/>
</dbReference>
<dbReference type="PANTHER" id="PTHR23084">
    <property type="entry name" value="PHOSPHATIDYLINOSITOL-4-PHOSPHATE 5-KINASE RELATED"/>
    <property type="match status" value="1"/>
</dbReference>
<gene>
    <name evidence="4" type="ORF">CYCCA115_LOCUS16508</name>
</gene>
<evidence type="ECO:0000256" key="2">
    <source>
        <dbReference type="SAM" id="Coils"/>
    </source>
</evidence>
<keyword evidence="2" id="KW-0175">Coiled coil</keyword>
<reference evidence="4" key="1">
    <citation type="submission" date="2023-08" db="EMBL/GenBank/DDBJ databases">
        <authorList>
            <person name="Audoor S."/>
            <person name="Bilcke G."/>
        </authorList>
    </citation>
    <scope>NUCLEOTIDE SEQUENCE</scope>
</reference>
<dbReference type="InterPro" id="IPR003409">
    <property type="entry name" value="MORN"/>
</dbReference>
<protein>
    <recommendedName>
        <fullName evidence="6">MORN repeat-containing protein 5</fullName>
    </recommendedName>
</protein>
<dbReference type="PANTHER" id="PTHR23084:SF263">
    <property type="entry name" value="MORN REPEAT-CONTAINING PROTEIN 1"/>
    <property type="match status" value="1"/>
</dbReference>
<feature type="compositionally biased region" description="Gly residues" evidence="3">
    <location>
        <begin position="85"/>
        <end position="94"/>
    </location>
</feature>
<feature type="region of interest" description="Disordered" evidence="3">
    <location>
        <begin position="58"/>
        <end position="151"/>
    </location>
</feature>
<feature type="compositionally biased region" description="Basic and acidic residues" evidence="3">
    <location>
        <begin position="98"/>
        <end position="131"/>
    </location>
</feature>
<evidence type="ECO:0000256" key="1">
    <source>
        <dbReference type="ARBA" id="ARBA00022737"/>
    </source>
</evidence>
<dbReference type="EMBL" id="CAKOGP040001933">
    <property type="protein sequence ID" value="CAJ1957018.1"/>
    <property type="molecule type" value="Genomic_DNA"/>
</dbReference>
<evidence type="ECO:0000313" key="4">
    <source>
        <dbReference type="EMBL" id="CAJ1957018.1"/>
    </source>
</evidence>
<evidence type="ECO:0000256" key="3">
    <source>
        <dbReference type="SAM" id="MobiDB-lite"/>
    </source>
</evidence>
<name>A0AAD2FYP7_9STRA</name>
<sequence>MTGLEEENRSLRSEVDRLKQELQSANAFIELLSSQLTHLQLLQKESGIYSISDIPSSLSRRTMDGEETVNSPHPLEPPRRSLEAGAGGFLGSGLGTRLDSRITEEADDGDRGDIHGGDSNETNNKAKDKASKTATRITAQKSQGDVADPHETLTEKGKALQSAKGAIKALPRELSIINSDSDDITKYSLASAICSLDRTDMRDAYNARGLYTGEVSRRQQLPHGIGRMDYHLQGRFYDGEWNMGHWHGFGTIRNAFGDIYRGQVVNDLREGNGRLEYADGRIFEGLFKSDDAVKGSLTFPDGAKYIGELNDGKRHGVGIYYFADGSRYEGHSVNNFFEGQGKMIWEDGGFYEGEWSQGEIDGYGKELRPDGSVRHEGFWRSGYPVRTGKCD</sequence>
<proteinExistence type="predicted"/>
<accession>A0AAD2FYP7</accession>
<organism evidence="4 5">
    <name type="scientific">Cylindrotheca closterium</name>
    <dbReference type="NCBI Taxonomy" id="2856"/>
    <lineage>
        <taxon>Eukaryota</taxon>
        <taxon>Sar</taxon>
        <taxon>Stramenopiles</taxon>
        <taxon>Ochrophyta</taxon>
        <taxon>Bacillariophyta</taxon>
        <taxon>Bacillariophyceae</taxon>
        <taxon>Bacillariophycidae</taxon>
        <taxon>Bacillariales</taxon>
        <taxon>Bacillariaceae</taxon>
        <taxon>Cylindrotheca</taxon>
    </lineage>
</organism>
<evidence type="ECO:0008006" key="6">
    <source>
        <dbReference type="Google" id="ProtNLM"/>
    </source>
</evidence>
<dbReference type="Pfam" id="PF02493">
    <property type="entry name" value="MORN"/>
    <property type="match status" value="5"/>
</dbReference>
<keyword evidence="5" id="KW-1185">Reference proteome</keyword>
<dbReference type="AlphaFoldDB" id="A0AAD2FYP7"/>
<dbReference type="SMART" id="SM00698">
    <property type="entry name" value="MORN"/>
    <property type="match status" value="5"/>
</dbReference>
<feature type="compositionally biased region" description="Polar residues" evidence="3">
    <location>
        <begin position="132"/>
        <end position="143"/>
    </location>
</feature>
<dbReference type="SUPFAM" id="SSF82185">
    <property type="entry name" value="Histone H3 K4-specific methyltransferase SET7/9 N-terminal domain"/>
    <property type="match status" value="2"/>
</dbReference>
<feature type="coiled-coil region" evidence="2">
    <location>
        <begin position="1"/>
        <end position="35"/>
    </location>
</feature>
<dbReference type="Gene3D" id="2.20.110.10">
    <property type="entry name" value="Histone H3 K4-specific methyltransferase SET7/9 N-terminal domain"/>
    <property type="match status" value="3"/>
</dbReference>
<comment type="caution">
    <text evidence="4">The sequence shown here is derived from an EMBL/GenBank/DDBJ whole genome shotgun (WGS) entry which is preliminary data.</text>
</comment>